<dbReference type="Proteomes" id="UP000198341">
    <property type="component" value="Chromosome 1"/>
</dbReference>
<dbReference type="GO" id="GO:0016020">
    <property type="term" value="C:membrane"/>
    <property type="evidence" value="ECO:0007669"/>
    <property type="project" value="UniProtKB-SubCell"/>
</dbReference>
<gene>
    <name evidence="8" type="ORF">Bathy01g01270</name>
</gene>
<evidence type="ECO:0000259" key="7">
    <source>
        <dbReference type="Pfam" id="PF01545"/>
    </source>
</evidence>
<dbReference type="GO" id="GO:0006882">
    <property type="term" value="P:intracellular zinc ion homeostasis"/>
    <property type="evidence" value="ECO:0007669"/>
    <property type="project" value="TreeGrafter"/>
</dbReference>
<protein>
    <submittedName>
        <fullName evidence="8">Zinc transporter 9</fullName>
    </submittedName>
</protein>
<feature type="transmembrane region" description="Helical" evidence="6">
    <location>
        <begin position="236"/>
        <end position="256"/>
    </location>
</feature>
<evidence type="ECO:0000256" key="5">
    <source>
        <dbReference type="ARBA" id="ARBA00023136"/>
    </source>
</evidence>
<dbReference type="STRING" id="41875.K8E9Y9"/>
<dbReference type="GO" id="GO:0005783">
    <property type="term" value="C:endoplasmic reticulum"/>
    <property type="evidence" value="ECO:0007669"/>
    <property type="project" value="TreeGrafter"/>
</dbReference>
<dbReference type="InterPro" id="IPR058533">
    <property type="entry name" value="Cation_efflux_TM"/>
</dbReference>
<feature type="transmembrane region" description="Helical" evidence="6">
    <location>
        <begin position="276"/>
        <end position="296"/>
    </location>
</feature>
<dbReference type="InterPro" id="IPR002524">
    <property type="entry name" value="Cation_efflux"/>
</dbReference>
<dbReference type="Pfam" id="PF01545">
    <property type="entry name" value="Cation_efflux"/>
    <property type="match status" value="1"/>
</dbReference>
<comment type="subcellular location">
    <subcellularLocation>
        <location evidence="1">Membrane</location>
        <topology evidence="1">Multi-pass membrane protein</topology>
    </subcellularLocation>
</comment>
<dbReference type="NCBIfam" id="TIGR01297">
    <property type="entry name" value="CDF"/>
    <property type="match status" value="1"/>
</dbReference>
<accession>K8E9Y9</accession>
<keyword evidence="3 6" id="KW-0812">Transmembrane</keyword>
<evidence type="ECO:0000313" key="9">
    <source>
        <dbReference type="Proteomes" id="UP000198341"/>
    </source>
</evidence>
<dbReference type="SUPFAM" id="SSF161111">
    <property type="entry name" value="Cation efflux protein transmembrane domain-like"/>
    <property type="match status" value="1"/>
</dbReference>
<feature type="transmembrane region" description="Helical" evidence="6">
    <location>
        <begin position="330"/>
        <end position="350"/>
    </location>
</feature>
<organism evidence="8 9">
    <name type="scientific">Bathycoccus prasinos</name>
    <dbReference type="NCBI Taxonomy" id="41875"/>
    <lineage>
        <taxon>Eukaryota</taxon>
        <taxon>Viridiplantae</taxon>
        <taxon>Chlorophyta</taxon>
        <taxon>Mamiellophyceae</taxon>
        <taxon>Mamiellales</taxon>
        <taxon>Bathycoccaceae</taxon>
        <taxon>Bathycoccus</taxon>
    </lineage>
</organism>
<dbReference type="GO" id="GO:0006829">
    <property type="term" value="P:zinc ion transport"/>
    <property type="evidence" value="ECO:0007669"/>
    <property type="project" value="InterPro"/>
</dbReference>
<evidence type="ECO:0000256" key="3">
    <source>
        <dbReference type="ARBA" id="ARBA00022692"/>
    </source>
</evidence>
<sequence>MSGLGASCSRSVTFATGRSLSSSFQHIKDKEDFWEKNVWNVPLIRGNCADYCCDDERKKRKKIGDLSRTMTTTKIAMRGFASSSSKSYSKDDETSNVPETATILSTNVTKSNVETKSKRRAFRKKGVSDKTFDLNDQELFEDAPPTELKPNVQVAQYESRNDERSLKAVSTAISANTAILFCKLGGYAVSGSPSMLAESVHSVADIANQALLRYGIVSSKRKPDATHNYGYHRERFVWSLISATGVFFLGSGLSISHGVNALTATGGPQAAEKPEISLAILGASLALEAYSAYVAYDALKLNAMDRGMTVTQFIKSGRDPTSVSVLAEDAAAVAGCAVAGAAILAANITGIHAFDAAGSICIGGLLGVTAMYLINSNRLMLLGKSLGQDKMSLLNEKMRKDPVVSEVYLAKSEELGPGTFRYAAELEFDGTAIVNRFLDKDNNREAFREEFKRGVLENDSKVIDDALVGYGRRVIISVGDEVDRIEREIVELEPTIKYVDLETN</sequence>
<dbReference type="InterPro" id="IPR027469">
    <property type="entry name" value="Cation_efflux_TMD_sf"/>
</dbReference>
<dbReference type="eggNOG" id="KOG2802">
    <property type="taxonomic scope" value="Eukaryota"/>
</dbReference>
<dbReference type="KEGG" id="bpg:Bathy01g01270"/>
<evidence type="ECO:0000256" key="2">
    <source>
        <dbReference type="ARBA" id="ARBA00022448"/>
    </source>
</evidence>
<evidence type="ECO:0000313" key="8">
    <source>
        <dbReference type="EMBL" id="CCO14516.1"/>
    </source>
</evidence>
<dbReference type="Gene3D" id="1.20.1510.10">
    <property type="entry name" value="Cation efflux protein transmembrane domain"/>
    <property type="match status" value="1"/>
</dbReference>
<dbReference type="EMBL" id="FO082278">
    <property type="protein sequence ID" value="CCO14516.1"/>
    <property type="molecule type" value="Genomic_DNA"/>
</dbReference>
<proteinExistence type="predicted"/>
<keyword evidence="5 6" id="KW-0472">Membrane</keyword>
<keyword evidence="2" id="KW-0813">Transport</keyword>
<dbReference type="PANTHER" id="PTHR13414">
    <property type="entry name" value="HUEL-CATION TRANSPORTER"/>
    <property type="match status" value="1"/>
</dbReference>
<dbReference type="PANTHER" id="PTHR13414:SF9">
    <property type="entry name" value="PROTON-COUPLED ZINC ANTIPORTER SLC30A9, MITOCHONDRIAL"/>
    <property type="match status" value="1"/>
</dbReference>
<keyword evidence="9" id="KW-1185">Reference proteome</keyword>
<reference evidence="8 9" key="1">
    <citation type="submission" date="2011-10" db="EMBL/GenBank/DDBJ databases">
        <authorList>
            <person name="Genoscope - CEA"/>
        </authorList>
    </citation>
    <scope>NUCLEOTIDE SEQUENCE [LARGE SCALE GENOMIC DNA]</scope>
    <source>
        <strain evidence="8 9">RCC 1105</strain>
    </source>
</reference>
<dbReference type="OrthoDB" id="435980at2759"/>
<dbReference type="GeneID" id="19017863"/>
<name>K8E9Y9_9CHLO</name>
<dbReference type="InterPro" id="IPR040177">
    <property type="entry name" value="SLC30A9"/>
</dbReference>
<feature type="transmembrane region" description="Helical" evidence="6">
    <location>
        <begin position="356"/>
        <end position="374"/>
    </location>
</feature>
<dbReference type="GO" id="GO:0008324">
    <property type="term" value="F:monoatomic cation transmembrane transporter activity"/>
    <property type="evidence" value="ECO:0007669"/>
    <property type="project" value="InterPro"/>
</dbReference>
<feature type="domain" description="Cation efflux protein transmembrane" evidence="7">
    <location>
        <begin position="172"/>
        <end position="382"/>
    </location>
</feature>
<dbReference type="AlphaFoldDB" id="K8E9Y9"/>
<evidence type="ECO:0000256" key="1">
    <source>
        <dbReference type="ARBA" id="ARBA00004141"/>
    </source>
</evidence>
<evidence type="ECO:0000256" key="6">
    <source>
        <dbReference type="SAM" id="Phobius"/>
    </source>
</evidence>
<keyword evidence="4 6" id="KW-1133">Transmembrane helix</keyword>
<evidence type="ECO:0000256" key="4">
    <source>
        <dbReference type="ARBA" id="ARBA00022989"/>
    </source>
</evidence>
<dbReference type="RefSeq" id="XP_007515637.1">
    <property type="nucleotide sequence ID" value="XM_007515575.1"/>
</dbReference>